<dbReference type="InParanoid" id="S8DTV7"/>
<evidence type="ECO:0000313" key="2">
    <source>
        <dbReference type="EMBL" id="EPS96042.1"/>
    </source>
</evidence>
<dbReference type="AlphaFoldDB" id="S8DTV7"/>
<sequence length="65" mass="7211">MVRWLCASTGDGWVSVSVLQALAVLALQQPSQLNGAKRFSWRTRAHSAAPLHTASRLQQQYGQEF</sequence>
<reference evidence="2 3" key="1">
    <citation type="journal article" date="2012" name="Science">
        <title>The Paleozoic origin of enzymatic lignin decomposition reconstructed from 31 fungal genomes.</title>
        <authorList>
            <person name="Floudas D."/>
            <person name="Binder M."/>
            <person name="Riley R."/>
            <person name="Barry K."/>
            <person name="Blanchette R.A."/>
            <person name="Henrissat B."/>
            <person name="Martinez A.T."/>
            <person name="Otillar R."/>
            <person name="Spatafora J.W."/>
            <person name="Yadav J.S."/>
            <person name="Aerts A."/>
            <person name="Benoit I."/>
            <person name="Boyd A."/>
            <person name="Carlson A."/>
            <person name="Copeland A."/>
            <person name="Coutinho P.M."/>
            <person name="de Vries R.P."/>
            <person name="Ferreira P."/>
            <person name="Findley K."/>
            <person name="Foster B."/>
            <person name="Gaskell J."/>
            <person name="Glotzer D."/>
            <person name="Gorecki P."/>
            <person name="Heitman J."/>
            <person name="Hesse C."/>
            <person name="Hori C."/>
            <person name="Igarashi K."/>
            <person name="Jurgens J.A."/>
            <person name="Kallen N."/>
            <person name="Kersten P."/>
            <person name="Kohler A."/>
            <person name="Kuees U."/>
            <person name="Kumar T.K.A."/>
            <person name="Kuo A."/>
            <person name="LaButti K."/>
            <person name="Larrondo L.F."/>
            <person name="Lindquist E."/>
            <person name="Ling A."/>
            <person name="Lombard V."/>
            <person name="Lucas S."/>
            <person name="Lundell T."/>
            <person name="Martin R."/>
            <person name="McLaughlin D.J."/>
            <person name="Morgenstern I."/>
            <person name="Morin E."/>
            <person name="Murat C."/>
            <person name="Nagy L.G."/>
            <person name="Nolan M."/>
            <person name="Ohm R.A."/>
            <person name="Patyshakuliyeva A."/>
            <person name="Rokas A."/>
            <person name="Ruiz-Duenas F.J."/>
            <person name="Sabat G."/>
            <person name="Salamov A."/>
            <person name="Samejima M."/>
            <person name="Schmutz J."/>
            <person name="Slot J.C."/>
            <person name="St John F."/>
            <person name="Stenlid J."/>
            <person name="Sun H."/>
            <person name="Sun S."/>
            <person name="Syed K."/>
            <person name="Tsang A."/>
            <person name="Wiebenga A."/>
            <person name="Young D."/>
            <person name="Pisabarro A."/>
            <person name="Eastwood D.C."/>
            <person name="Martin F."/>
            <person name="Cullen D."/>
            <person name="Grigoriev I.V."/>
            <person name="Hibbett D.S."/>
        </authorList>
    </citation>
    <scope>NUCLEOTIDE SEQUENCE</scope>
    <source>
        <strain evidence="3">FP-58527</strain>
    </source>
</reference>
<feature type="chain" id="PRO_5004549740" description="Secreted protein" evidence="1">
    <location>
        <begin position="27"/>
        <end position="65"/>
    </location>
</feature>
<protein>
    <recommendedName>
        <fullName evidence="4">Secreted protein</fullName>
    </recommendedName>
</protein>
<keyword evidence="3" id="KW-1185">Reference proteome</keyword>
<evidence type="ECO:0008006" key="4">
    <source>
        <dbReference type="Google" id="ProtNLM"/>
    </source>
</evidence>
<dbReference type="EMBL" id="KE504195">
    <property type="protein sequence ID" value="EPS96042.1"/>
    <property type="molecule type" value="Genomic_DNA"/>
</dbReference>
<gene>
    <name evidence="2" type="ORF">FOMPIDRAFT_1025534</name>
</gene>
<dbReference type="HOGENOM" id="CLU_2849726_0_0_1"/>
<feature type="signal peptide" evidence="1">
    <location>
        <begin position="1"/>
        <end position="26"/>
    </location>
</feature>
<organism evidence="2 3">
    <name type="scientific">Fomitopsis schrenkii</name>
    <name type="common">Brown rot fungus</name>
    <dbReference type="NCBI Taxonomy" id="2126942"/>
    <lineage>
        <taxon>Eukaryota</taxon>
        <taxon>Fungi</taxon>
        <taxon>Dikarya</taxon>
        <taxon>Basidiomycota</taxon>
        <taxon>Agaricomycotina</taxon>
        <taxon>Agaricomycetes</taxon>
        <taxon>Polyporales</taxon>
        <taxon>Fomitopsis</taxon>
    </lineage>
</organism>
<keyword evidence="1" id="KW-0732">Signal</keyword>
<evidence type="ECO:0000256" key="1">
    <source>
        <dbReference type="SAM" id="SignalP"/>
    </source>
</evidence>
<accession>S8DTV7</accession>
<proteinExistence type="predicted"/>
<dbReference type="Proteomes" id="UP000015241">
    <property type="component" value="Unassembled WGS sequence"/>
</dbReference>
<name>S8DTV7_FOMSC</name>
<evidence type="ECO:0000313" key="3">
    <source>
        <dbReference type="Proteomes" id="UP000015241"/>
    </source>
</evidence>